<feature type="compositionally biased region" description="Polar residues" evidence="2">
    <location>
        <begin position="911"/>
        <end position="927"/>
    </location>
</feature>
<feature type="coiled-coil region" evidence="1">
    <location>
        <begin position="1919"/>
        <end position="1946"/>
    </location>
</feature>
<feature type="region of interest" description="Disordered" evidence="2">
    <location>
        <begin position="908"/>
        <end position="927"/>
    </location>
</feature>
<protein>
    <submittedName>
        <fullName evidence="3">Uncharacterized protein</fullName>
    </submittedName>
</protein>
<keyword evidence="4" id="KW-1185">Reference proteome</keyword>
<dbReference type="Proteomes" id="UP000009168">
    <property type="component" value="Unassembled WGS sequence"/>
</dbReference>
<feature type="region of interest" description="Disordered" evidence="2">
    <location>
        <begin position="1483"/>
        <end position="1508"/>
    </location>
</feature>
<name>Q23F06_TETTS</name>
<evidence type="ECO:0000256" key="2">
    <source>
        <dbReference type="SAM" id="MobiDB-lite"/>
    </source>
</evidence>
<feature type="compositionally biased region" description="Basic and acidic residues" evidence="2">
    <location>
        <begin position="1486"/>
        <end position="1495"/>
    </location>
</feature>
<reference evidence="4" key="1">
    <citation type="journal article" date="2006" name="PLoS Biol.">
        <title>Macronuclear genome sequence of the ciliate Tetrahymena thermophila, a model eukaryote.</title>
        <authorList>
            <person name="Eisen J.A."/>
            <person name="Coyne R.S."/>
            <person name="Wu M."/>
            <person name="Wu D."/>
            <person name="Thiagarajan M."/>
            <person name="Wortman J.R."/>
            <person name="Badger J.H."/>
            <person name="Ren Q."/>
            <person name="Amedeo P."/>
            <person name="Jones K.M."/>
            <person name="Tallon L.J."/>
            <person name="Delcher A.L."/>
            <person name="Salzberg S.L."/>
            <person name="Silva J.C."/>
            <person name="Haas B.J."/>
            <person name="Majoros W.H."/>
            <person name="Farzad M."/>
            <person name="Carlton J.M."/>
            <person name="Smith R.K. Jr."/>
            <person name="Garg J."/>
            <person name="Pearlman R.E."/>
            <person name="Karrer K.M."/>
            <person name="Sun L."/>
            <person name="Manning G."/>
            <person name="Elde N.C."/>
            <person name="Turkewitz A.P."/>
            <person name="Asai D.J."/>
            <person name="Wilkes D.E."/>
            <person name="Wang Y."/>
            <person name="Cai H."/>
            <person name="Collins K."/>
            <person name="Stewart B.A."/>
            <person name="Lee S.R."/>
            <person name="Wilamowska K."/>
            <person name="Weinberg Z."/>
            <person name="Ruzzo W.L."/>
            <person name="Wloga D."/>
            <person name="Gaertig J."/>
            <person name="Frankel J."/>
            <person name="Tsao C.-C."/>
            <person name="Gorovsky M.A."/>
            <person name="Keeling P.J."/>
            <person name="Waller R.F."/>
            <person name="Patron N.J."/>
            <person name="Cherry J.M."/>
            <person name="Stover N.A."/>
            <person name="Krieger C.J."/>
            <person name="del Toro C."/>
            <person name="Ryder H.F."/>
            <person name="Williamson S.C."/>
            <person name="Barbeau R.A."/>
            <person name="Hamilton E.P."/>
            <person name="Orias E."/>
        </authorList>
    </citation>
    <scope>NUCLEOTIDE SEQUENCE [LARGE SCALE GENOMIC DNA]</scope>
    <source>
        <strain evidence="4">SB210</strain>
    </source>
</reference>
<feature type="coiled-coil region" evidence="1">
    <location>
        <begin position="392"/>
        <end position="431"/>
    </location>
</feature>
<dbReference type="KEGG" id="tet:TTHERM_00641270"/>
<dbReference type="RefSeq" id="XP_001015344.2">
    <property type="nucleotide sequence ID" value="XM_001015344.2"/>
</dbReference>
<feature type="compositionally biased region" description="Polar residues" evidence="2">
    <location>
        <begin position="1622"/>
        <end position="1641"/>
    </location>
</feature>
<accession>Q23F06</accession>
<proteinExistence type="predicted"/>
<feature type="region of interest" description="Disordered" evidence="2">
    <location>
        <begin position="1830"/>
        <end position="1861"/>
    </location>
</feature>
<organism evidence="3 4">
    <name type="scientific">Tetrahymena thermophila (strain SB210)</name>
    <dbReference type="NCBI Taxonomy" id="312017"/>
    <lineage>
        <taxon>Eukaryota</taxon>
        <taxon>Sar</taxon>
        <taxon>Alveolata</taxon>
        <taxon>Ciliophora</taxon>
        <taxon>Intramacronucleata</taxon>
        <taxon>Oligohymenophorea</taxon>
        <taxon>Hymenostomatida</taxon>
        <taxon>Tetrahymenina</taxon>
        <taxon>Tetrahymenidae</taxon>
        <taxon>Tetrahymena</taxon>
    </lineage>
</organism>
<dbReference type="eggNOG" id="ENOG502SZMJ">
    <property type="taxonomic scope" value="Eukaryota"/>
</dbReference>
<dbReference type="GeneID" id="7831659"/>
<dbReference type="InParanoid" id="Q23F06"/>
<gene>
    <name evidence="3" type="ORF">TTHERM_00641270</name>
</gene>
<dbReference type="EMBL" id="GG662707">
    <property type="protein sequence ID" value="EAR95099.2"/>
    <property type="molecule type" value="Genomic_DNA"/>
</dbReference>
<keyword evidence="1" id="KW-0175">Coiled coil</keyword>
<sequence length="3155" mass="372151">MEDQHKKDIFDQISVTKIRLLEFFLQVPENKLQKFLKLEPDLCCVPLRNHNGQALGIKALKGISKRLIKKNVFVKSLLRDAWVITRLRVYYLFKLANIHMEKVDLDKYQECIKEAEKEIINRLNTHEDEEAHVFNALLKIEELKQHVRAHDLDMLISDYERIKEYIKKIKETDFGYLLNLRINASVGYAAKLISNDIVLPQRFHQVVQIYTTHYEEKKQVVFVDGNDHFIYYFSQLQLCKYMQRVEQISQALELAQRMKTSLMRKKLKMKAKLKEHLFSEFTHFFEACISFLQNDQSPRIFDCKKNMKKKKEMIIQSLFNFYDDKEEQLQDKEAERLQKEKDEIDEAELNKLNIKYQQDYKLVGSLSKYLNNLQVKKEDKQMGIFGFTKQNQKQQQQIFEELQEKILQKQNDEQQQENLNQQIEDQNLNQQIEDKNLNQKQKTVPSQKSIVNIISCRNIQQINLVKSKTNPPHQEEVDDFEEKLIKNEKRMHTEGDKEENNFQSLDTIFDYFGQEKQNFMKNKLKVQKQYQKNQNYFSNEPLQTEKMKVFHNQKEKSSSQRSIQLNQQRLSLTLNSNQLKNINFDELNKQKVQSTKSINSIKSELLIQDFVSQANQSLQKKQQSSESELFQQPSSRAINFQSSNNLLKQEGVISDRKGSQKQIIMEISERLQSQQSDNQANSRNNQKLLKDNQIASGEYQTNSAENYIKDEFQIFQNKFSVTIEKDTPNGVESQLEQFKNHFFKSSSSNNIKININQPQHSQSSSIEKEEQAAPQIQIYENQQNEQNKNETLNNKKMTVQIVKEKDNLAGKHKKSKTLQQFDKITSFLDLYRNDIAAKQTTTQSTQNSNNSIKIIQKIHKFNNQSQNQIEDSLNKNQTQKNQNEILQNQNEIMQNQNEIYSNARRNHSLRDSNSSRFNNIPKESSQQHNNFITESSLQNQSQITTQQSQRNQSLKIKIIPSEVEKFHLAPFFSQKNMMKHLNHRKKIPSQQAESFQSPNKSLVTQTQINSSSNMNFQSQTKETNQSNLKYIETLNTEKSFLSNTNSNNYFQQIPSPPNNNNIKITYSGNKIRKLSLLSSNKTINQPFQIQNQDAVLEENNIESEDDQGKSIHNKLNSQNKIAIQQKLKTQQNSNENPPTNINSIFNKINKRKSHQSTFTVNQSGMQTQQNIAPKTQRNSMSDLQESYQLNKASHNDMLENVDTDIHSLSSQTLQLSLKNTGRSTKNKNEEEQQNKIKEYFQKQNQTFGNDEKYGLLQLYLNKMLYVNPYDYLPKKSPKEVYSFMKNKFTKTETSQSQSSQMYQLDDIQQSNDQIIENVQFQDQAAANLNAINQQLQVGNEDFQQIRKSSFNSQSHNKFTANHKSLDFIFAQQQMQLSQAQMHKHSQTQTSNLQQQNVPSININLLAQHRNSISTQQNSITNQQNRSFLSLQRNSVALNKHQNVAMTHRNSAISAFSEPRASQYLKEDLSQQTPQIKINSNANIQAQEKKSSDPKHKSNNNSLDENESEKLRITLIEQIQMAKDEIKQEQRQSYSKQVTLFTLNSLHSQESIGSGTKENKSKFAPQSTKISAFKPKLFTKNSFDSDKSDQSNSPVGEKTVRNFNLLKRSKAFEKIDDEEEEIGSQSQHPSTQMHSATSPNNDQVKSINSIAFILASKKNWFKVQNKELTLSQRVTRQQIANDEISQKIMQLRLKFPSFCFSTHRIGRFQNWNVRYVEYYHENKCFQINFLGADNLFYKMFIPAKQLKDFNHSQNKFITIWPIILDYLQDYMEQKKIILKFSDDTNQQKKIEIKDSGISKYFQENKIDSTVTEVINKIIAYKNRKDQIDQNESLESIKSESSDEEESQKDLDSDEKINNNNKNKKKNPYRFFLGLARKNSYFPTPRDALAAAKIKKIFEILLFRYMYDQLRPTGKKLILKKDASTQKYKTLSKKIQKLENDLEKNTFNQLFKKAPTGNSIDKLTSQKFGMLQLRQKVQKDLMKIPDKQEYQIEQIWKLRYRENLYQLCSFILKTKENWFYFVSLNLAFKKDHNALLQVFLKKNSNKSLKDSFEKIISIQLLHKPKQEKNIEEQIQEQQLKEQKILQLIELQQQQESTPNKRYSIQRNQSAKLSTFSQNKLLTNIPTLQKDPDPKKSISRQKIFQEGDFKEILRYFDLNSIIRGIVTTQKIPKTFKNIAIKNIKKRIVITEEQLFLRLDKIDIISRKMLKHPPIIVQQDIPDSSDPRMRDFLTKQTPFNPLFDYAYKKSDFRQEKGQGKQHNLDQSMDLSSEDSDDFHGFLSENKVQYIKEVQEDFEKIEKAEKANNYYFEELHFKCSCNMKQSNDSIYLKYQYQGTVFYLKVTMHGEEHTENDHFTENIHAHLDITVIAPKLRFRKTYSTSKRKALLLFNSFKKIKYKNAFDPPIFLKTRKRIELDFQTNIQRVSRRKTIGEIMQRKEVKILNLSELPSFEILKLALLKNSSQMESLRSFKRFSIVDQIGSFGKVVVTMTIFHDFKFGKLYSLEFQDFTSKSRLYRIALNDNDLGDLFGIKLYDDDNGDTIIKIIRRICYHVRFEQQNVYRVPFLHFREEQYRKGLSLNKRNLIDRLRKNEFYGNYRRFYNKIVKYTFEKENLNKNKKLYLIDAQRKHSRIIFHKVFFHQNEYFIMTIKKSLVLQQFWMIFIYVPKTSRRIMGYIQSRDIEQIQFQNLNKDMGLFEIYDRDQPFKSYQDFITEVCKNELKKSPVTNQVRKKTFLREFQKKLSQKVKTQNSIQLDKINDGSAPSSPDMIHMDNQYEEEDQLELPSEDEPVKQIPNQKISPRLILEQQKIILPQKIIQRHEKRYGTHIHFNPIQEEQTDTQMKLVLEEKFHQITGQISKAYKQSYVLSYRLSNLSQFVEMKIWEDITSKMVLKYKGQSYVMQMGNISVPMQEFINSNQIQTDQGPEIFVEYFIGKQHNQGEYLVTQSFEEISYPSSLHYYIYLRFYHFSQVGIMHKKVNLRELLNLFIADGYYKYQTNYMHSKLQLQDLVQLCDFVSYKLKTGTYGSILNQNQFQYKRTGLESYSRKTLQTLVKEQEQEEGENGVVEKFVFQPKPYSIVKVYIKRANRIVEFVIYTPSTFQTFKKKYNISEISLSIPFINLYLKAGLYRPLARNILKLLHKELSFHLKNSLKQKQISNI</sequence>
<feature type="coiled-coil region" evidence="1">
    <location>
        <begin position="862"/>
        <end position="906"/>
    </location>
</feature>
<dbReference type="HOGENOM" id="CLU_226144_0_0_1"/>
<evidence type="ECO:0000313" key="4">
    <source>
        <dbReference type="Proteomes" id="UP000009168"/>
    </source>
</evidence>
<feature type="compositionally biased region" description="Basic and acidic residues" evidence="2">
    <location>
        <begin position="1846"/>
        <end position="1855"/>
    </location>
</feature>
<feature type="region of interest" description="Disordered" evidence="2">
    <location>
        <begin position="670"/>
        <end position="692"/>
    </location>
</feature>
<evidence type="ECO:0000313" key="3">
    <source>
        <dbReference type="EMBL" id="EAR95099.2"/>
    </source>
</evidence>
<evidence type="ECO:0000256" key="1">
    <source>
        <dbReference type="SAM" id="Coils"/>
    </source>
</evidence>
<feature type="coiled-coil region" evidence="1">
    <location>
        <begin position="315"/>
        <end position="357"/>
    </location>
</feature>
<feature type="region of interest" description="Disordered" evidence="2">
    <location>
        <begin position="1616"/>
        <end position="1641"/>
    </location>
</feature>